<evidence type="ECO:0000256" key="3">
    <source>
        <dbReference type="SAM" id="MobiDB-lite"/>
    </source>
</evidence>
<dbReference type="Pfam" id="PF05426">
    <property type="entry name" value="Alginate_lyase"/>
    <property type="match status" value="1"/>
</dbReference>
<reference evidence="5 6" key="1">
    <citation type="submission" date="2018-03" db="EMBL/GenBank/DDBJ databases">
        <title>The draft genome of Sphingosinicella sp. GL-C-18.</title>
        <authorList>
            <person name="Liu L."/>
            <person name="Li L."/>
            <person name="Liang L."/>
            <person name="Zhang X."/>
            <person name="Wang T."/>
        </authorList>
    </citation>
    <scope>NUCLEOTIDE SEQUENCE [LARGE SCALE GENOMIC DNA]</scope>
    <source>
        <strain evidence="5 6">GL-C-18</strain>
    </source>
</reference>
<feature type="domain" description="Alginate lyase" evidence="4">
    <location>
        <begin position="65"/>
        <end position="344"/>
    </location>
</feature>
<keyword evidence="2 5" id="KW-0456">Lyase</keyword>
<proteinExistence type="predicted"/>
<evidence type="ECO:0000256" key="1">
    <source>
        <dbReference type="ARBA" id="ARBA00022729"/>
    </source>
</evidence>
<dbReference type="InterPro" id="IPR008397">
    <property type="entry name" value="Alginate_lyase_dom"/>
</dbReference>
<sequence length="391" mass="43050">MPGLSQPSTCRGVEGQSAAFGGRRTFLIDGEALTAIKAAREPAVREAIADLTVRADRALARKAGSVVDKTRLPPSGDRHDYTSLAPYWWPDPKTPNGPYVRRDGEVNPERSTDAFDREALGRMVSDADTLGLAYFYTGEPRYAGKAASIVRAWFLDPATRMNSNMDFAQAVPGRERGRPEGVLDSSGFMQVIDAVGLIAPSGALTAAETKRLEAWFSDYVDWMLTSRNGRGEQAAKNNHGLWYDAQLIQFALFARRADIAEKTILAFPQARIAAQFDPSGALPAELARTRSFHYSLYALNPAFDVAKLATCFGYDLWNYSDPEGRSLRKATDLVAGYRGARERWPHPERAWPEAELEALLTRADDAWGPGSYPRAAAGPTLLRTRPRPTRP</sequence>
<dbReference type="GO" id="GO:0042597">
    <property type="term" value="C:periplasmic space"/>
    <property type="evidence" value="ECO:0007669"/>
    <property type="project" value="InterPro"/>
</dbReference>
<dbReference type="OrthoDB" id="7210452at2"/>
<evidence type="ECO:0000313" key="5">
    <source>
        <dbReference type="EMBL" id="PSJ39126.1"/>
    </source>
</evidence>
<protein>
    <submittedName>
        <fullName evidence="5">Alginate lyase</fullName>
    </submittedName>
</protein>
<gene>
    <name evidence="5" type="ORF">C7I55_16845</name>
</gene>
<dbReference type="SUPFAM" id="SSF48230">
    <property type="entry name" value="Chondroitin AC/alginate lyase"/>
    <property type="match status" value="1"/>
</dbReference>
<evidence type="ECO:0000256" key="2">
    <source>
        <dbReference type="ARBA" id="ARBA00023239"/>
    </source>
</evidence>
<organism evidence="5 6">
    <name type="scientific">Allosphingosinicella deserti</name>
    <dbReference type="NCBI Taxonomy" id="2116704"/>
    <lineage>
        <taxon>Bacteria</taxon>
        <taxon>Pseudomonadati</taxon>
        <taxon>Pseudomonadota</taxon>
        <taxon>Alphaproteobacteria</taxon>
        <taxon>Sphingomonadales</taxon>
        <taxon>Sphingomonadaceae</taxon>
        <taxon>Allosphingosinicella</taxon>
    </lineage>
</organism>
<dbReference type="InterPro" id="IPR008929">
    <property type="entry name" value="Chondroitin_lyas"/>
</dbReference>
<dbReference type="AlphaFoldDB" id="A0A2P7QME8"/>
<dbReference type="Gene3D" id="1.50.10.100">
    <property type="entry name" value="Chondroitin AC/alginate lyase"/>
    <property type="match status" value="1"/>
</dbReference>
<dbReference type="Proteomes" id="UP000241167">
    <property type="component" value="Unassembled WGS sequence"/>
</dbReference>
<comment type="caution">
    <text evidence="5">The sequence shown here is derived from an EMBL/GenBank/DDBJ whole genome shotgun (WGS) entry which is preliminary data.</text>
</comment>
<feature type="region of interest" description="Disordered" evidence="3">
    <location>
        <begin position="368"/>
        <end position="391"/>
    </location>
</feature>
<dbReference type="GO" id="GO:0016829">
    <property type="term" value="F:lyase activity"/>
    <property type="evidence" value="ECO:0007669"/>
    <property type="project" value="UniProtKB-KW"/>
</dbReference>
<keyword evidence="1" id="KW-0732">Signal</keyword>
<name>A0A2P7QME8_9SPHN</name>
<dbReference type="EMBL" id="PXYI01000005">
    <property type="protein sequence ID" value="PSJ39126.1"/>
    <property type="molecule type" value="Genomic_DNA"/>
</dbReference>
<accession>A0A2P7QME8</accession>
<evidence type="ECO:0000313" key="6">
    <source>
        <dbReference type="Proteomes" id="UP000241167"/>
    </source>
</evidence>
<keyword evidence="6" id="KW-1185">Reference proteome</keyword>
<evidence type="ECO:0000259" key="4">
    <source>
        <dbReference type="Pfam" id="PF05426"/>
    </source>
</evidence>